<feature type="domain" description="AB hydrolase-1" evidence="1">
    <location>
        <begin position="89"/>
        <end position="147"/>
    </location>
</feature>
<accession>A0ABP7TR64</accession>
<gene>
    <name evidence="2" type="ORF">GCM10022281_06240</name>
</gene>
<dbReference type="Proteomes" id="UP001424459">
    <property type="component" value="Unassembled WGS sequence"/>
</dbReference>
<comment type="caution">
    <text evidence="2">The sequence shown here is derived from an EMBL/GenBank/DDBJ whole genome shotgun (WGS) entry which is preliminary data.</text>
</comment>
<keyword evidence="3" id="KW-1185">Reference proteome</keyword>
<protein>
    <recommendedName>
        <fullName evidence="1">AB hydrolase-1 domain-containing protein</fullName>
    </recommendedName>
</protein>
<evidence type="ECO:0000259" key="1">
    <source>
        <dbReference type="Pfam" id="PF00561"/>
    </source>
</evidence>
<dbReference type="RefSeq" id="WP_344695541.1">
    <property type="nucleotide sequence ID" value="NZ_BAABBR010000001.1"/>
</dbReference>
<name>A0ABP7TR64_9SPHN</name>
<organism evidence="2 3">
    <name type="scientific">Sphingomonas rosea</name>
    <dbReference type="NCBI Taxonomy" id="335605"/>
    <lineage>
        <taxon>Bacteria</taxon>
        <taxon>Pseudomonadati</taxon>
        <taxon>Pseudomonadota</taxon>
        <taxon>Alphaproteobacteria</taxon>
        <taxon>Sphingomonadales</taxon>
        <taxon>Sphingomonadaceae</taxon>
        <taxon>Sphingomonas</taxon>
    </lineage>
</organism>
<evidence type="ECO:0000313" key="3">
    <source>
        <dbReference type="Proteomes" id="UP001424459"/>
    </source>
</evidence>
<dbReference type="InterPro" id="IPR000073">
    <property type="entry name" value="AB_hydrolase_1"/>
</dbReference>
<dbReference type="InterPro" id="IPR029058">
    <property type="entry name" value="AB_hydrolase_fold"/>
</dbReference>
<reference evidence="3" key="1">
    <citation type="journal article" date="2019" name="Int. J. Syst. Evol. Microbiol.">
        <title>The Global Catalogue of Microorganisms (GCM) 10K type strain sequencing project: providing services to taxonomists for standard genome sequencing and annotation.</title>
        <authorList>
            <consortium name="The Broad Institute Genomics Platform"/>
            <consortium name="The Broad Institute Genome Sequencing Center for Infectious Disease"/>
            <person name="Wu L."/>
            <person name="Ma J."/>
        </authorList>
    </citation>
    <scope>NUCLEOTIDE SEQUENCE [LARGE SCALE GENOMIC DNA]</scope>
    <source>
        <strain evidence="3">JCM 17564</strain>
    </source>
</reference>
<evidence type="ECO:0000313" key="2">
    <source>
        <dbReference type="EMBL" id="GAA4029781.1"/>
    </source>
</evidence>
<dbReference type="Pfam" id="PF00561">
    <property type="entry name" value="Abhydrolase_1"/>
    <property type="match status" value="1"/>
</dbReference>
<dbReference type="Gene3D" id="3.40.50.1820">
    <property type="entry name" value="alpha/beta hydrolase"/>
    <property type="match status" value="1"/>
</dbReference>
<dbReference type="EMBL" id="BAABBR010000001">
    <property type="protein sequence ID" value="GAA4029781.1"/>
    <property type="molecule type" value="Genomic_DNA"/>
</dbReference>
<sequence length="236" mass="26051">MALSDPDTRAPPGYRRVSEAMSLAPRIFRSFGHLGPRGPEDGPPALVVPGFIATDRTTMELRRAFAEAGFRTYPWALGVNRGARPDTLDRLQRRLDQIGGDQPVLLVGWSLGGLFARELARACPERISAVVTLGSPFSGDPRANNVWRLYEWVAGHPVDRPPLPRLPEKPPVPALAFWSRRDGIIAPASARGAPDETDRAVELRSNHMGFGVSRPITRQVAVETRRFLEERGLPRP</sequence>
<proteinExistence type="predicted"/>
<dbReference type="SUPFAM" id="SSF53474">
    <property type="entry name" value="alpha/beta-Hydrolases"/>
    <property type="match status" value="1"/>
</dbReference>